<evidence type="ECO:0000313" key="2">
    <source>
        <dbReference type="EMBL" id="BAZ03018.1"/>
    </source>
</evidence>
<evidence type="ECO:0000313" key="3">
    <source>
        <dbReference type="Proteomes" id="UP000218785"/>
    </source>
</evidence>
<protein>
    <recommendedName>
        <fullName evidence="4">Dynamin family protein</fullName>
    </recommendedName>
</protein>
<evidence type="ECO:0008006" key="4">
    <source>
        <dbReference type="Google" id="ProtNLM"/>
    </source>
</evidence>
<organism evidence="2 3">
    <name type="scientific">Tolypothrix tenuis PCC 7101</name>
    <dbReference type="NCBI Taxonomy" id="231146"/>
    <lineage>
        <taxon>Bacteria</taxon>
        <taxon>Bacillati</taxon>
        <taxon>Cyanobacteriota</taxon>
        <taxon>Cyanophyceae</taxon>
        <taxon>Nostocales</taxon>
        <taxon>Tolypothrichaceae</taxon>
        <taxon>Tolypothrix</taxon>
    </lineage>
</organism>
<accession>A0A1Z4NBC4</accession>
<keyword evidence="3" id="KW-1185">Reference proteome</keyword>
<geneLocation type="plasmid" evidence="3">
    <name>Plasmid1 dna</name>
</geneLocation>
<dbReference type="EMBL" id="AP018249">
    <property type="protein sequence ID" value="BAZ03018.1"/>
    <property type="molecule type" value="Genomic_DNA"/>
</dbReference>
<dbReference type="Gene3D" id="3.40.50.300">
    <property type="entry name" value="P-loop containing nucleotide triphosphate hydrolases"/>
    <property type="match status" value="1"/>
</dbReference>
<name>A0A1Z4NBC4_9CYAN</name>
<sequence>MDVTTRIANIIEKRKPLAQRIEGVEGNLKTLSATLQRLEERRNYLSNQIGDANVIGKLKEVDFSHIQLAIASELEALTRLKNRFSRDTLNIGVIGRARQGKSRLLQSLTGLSAAEIPDGDRQHCTGVRSTIHHNPNVDTYGEVWFHTERSFLDEVITPYYEKLHLGAKPLTVDEFVNKPLPQLPQNIPGYAEPGAMYEHLKRYHSQFGQYRHLLTEPSPKIIKKHQIREYTAQDTTDGQRILFNYLAVKEVKITCTFPNENVGKIALVDMPGLGDTGLGDENRLIQALGKDIDFVLFVRMPKSSGDYWADVDVKLYDAARSALVELPINLWSFLVLNQTSPNSNNGDNIKNCHDLSETIKEKYILVEKCLITNCADKEAANKLLDEILDYLTNSIDELDRKYSKACQQRLVEIHESVNAVLSKAKTILPQDSEDDYLETEEIFGELFGNNDSGWWRDITLSLQELRTELWYQRQIPDEELHEGVIAAIENCEQDKGIISCENALEKINTRIMMSSAFRAYPDYQDELRVLISHKFLSLDESLIRKVELVKNKVVEIFKSKGKLTNLSFAEGSDFFTEIIHLIPEKAFKLKSGFQVLANFQLSYRGLILPRIRHHLDGLTNISPIAGQYGQMLEPVDKTLAVSKETTAEDILTALEIDYEKAINTIQPALEELLCEPAEAVYAMVEEFIDNVILQKDIQKEWKSFLRKNRGKIWSDVFGQKEQDRQMREEWVQAVNQVTMVNKQEYFYFVL</sequence>
<feature type="coiled-coil region" evidence="1">
    <location>
        <begin position="21"/>
        <end position="48"/>
    </location>
</feature>
<dbReference type="SUPFAM" id="SSF52540">
    <property type="entry name" value="P-loop containing nucleoside triphosphate hydrolases"/>
    <property type="match status" value="1"/>
</dbReference>
<keyword evidence="2" id="KW-0614">Plasmid</keyword>
<dbReference type="InterPro" id="IPR027417">
    <property type="entry name" value="P-loop_NTPase"/>
</dbReference>
<reference evidence="2 3" key="1">
    <citation type="submission" date="2017-06" db="EMBL/GenBank/DDBJ databases">
        <title>Genome sequencing of cyanobaciteial culture collection at National Institute for Environmental Studies (NIES).</title>
        <authorList>
            <person name="Hirose Y."/>
            <person name="Shimura Y."/>
            <person name="Fujisawa T."/>
            <person name="Nakamura Y."/>
            <person name="Kawachi M."/>
        </authorList>
    </citation>
    <scope>NUCLEOTIDE SEQUENCE [LARGE SCALE GENOMIC DNA]</scope>
    <source>
        <strain evidence="2 3">NIES-37</strain>
        <plasmid evidence="3">Plasmid1 dna</plasmid>
    </source>
</reference>
<dbReference type="AlphaFoldDB" id="A0A1Z4NBC4"/>
<dbReference type="RefSeq" id="WP_096584822.1">
    <property type="nucleotide sequence ID" value="NZ_CAWNJS010000002.1"/>
</dbReference>
<gene>
    <name evidence="2" type="ORF">NIES37_70310</name>
</gene>
<dbReference type="KEGG" id="ttq:NIES37_70310"/>
<evidence type="ECO:0000256" key="1">
    <source>
        <dbReference type="SAM" id="Coils"/>
    </source>
</evidence>
<proteinExistence type="predicted"/>
<keyword evidence="1" id="KW-0175">Coiled coil</keyword>
<dbReference type="Proteomes" id="UP000218785">
    <property type="component" value="Plasmid plasmid1"/>
</dbReference>